<protein>
    <submittedName>
        <fullName evidence="2">Uncharacterized protein</fullName>
    </submittedName>
</protein>
<reference evidence="2" key="1">
    <citation type="journal article" date="2021" name="Proc. Natl. Acad. Sci. U.S.A.">
        <title>Global biogeography of chemosynthetic symbionts reveals both localized and globally distributed symbiont groups. .</title>
        <authorList>
            <person name="Osvatic J.T."/>
            <person name="Wilkins L.G.E."/>
            <person name="Leibrecht L."/>
            <person name="Leray M."/>
            <person name="Zauner S."/>
            <person name="Polzin J."/>
            <person name="Camacho Y."/>
            <person name="Gros O."/>
            <person name="van Gils J.A."/>
            <person name="Eisen J.A."/>
            <person name="Petersen J.M."/>
            <person name="Yuen B."/>
        </authorList>
    </citation>
    <scope>NUCLEOTIDE SEQUENCE</scope>
    <source>
        <strain evidence="2">MAGL173</strain>
    </source>
</reference>
<dbReference type="EMBL" id="JAEPDI010000014">
    <property type="protein sequence ID" value="MCG7940625.1"/>
    <property type="molecule type" value="Genomic_DNA"/>
</dbReference>
<feature type="transmembrane region" description="Helical" evidence="1">
    <location>
        <begin position="12"/>
        <end position="33"/>
    </location>
</feature>
<name>A0A9E4N2A2_9GAMM</name>
<organism evidence="2 3">
    <name type="scientific">Candidatus Thiodiazotropha lotti</name>
    <dbReference type="NCBI Taxonomy" id="2792787"/>
    <lineage>
        <taxon>Bacteria</taxon>
        <taxon>Pseudomonadati</taxon>
        <taxon>Pseudomonadota</taxon>
        <taxon>Gammaproteobacteria</taxon>
        <taxon>Chromatiales</taxon>
        <taxon>Sedimenticolaceae</taxon>
        <taxon>Candidatus Thiodiazotropha</taxon>
    </lineage>
</organism>
<feature type="transmembrane region" description="Helical" evidence="1">
    <location>
        <begin position="39"/>
        <end position="59"/>
    </location>
</feature>
<proteinExistence type="predicted"/>
<comment type="caution">
    <text evidence="2">The sequence shown here is derived from an EMBL/GenBank/DDBJ whole genome shotgun (WGS) entry which is preliminary data.</text>
</comment>
<gene>
    <name evidence="2" type="ORF">JAZ04_17455</name>
</gene>
<evidence type="ECO:0000313" key="2">
    <source>
        <dbReference type="EMBL" id="MCG7940625.1"/>
    </source>
</evidence>
<keyword evidence="1" id="KW-1133">Transmembrane helix</keyword>
<keyword evidence="1" id="KW-0472">Membrane</keyword>
<dbReference type="Proteomes" id="UP000886687">
    <property type="component" value="Unassembled WGS sequence"/>
</dbReference>
<dbReference type="AlphaFoldDB" id="A0A9E4N2A2"/>
<evidence type="ECO:0000256" key="1">
    <source>
        <dbReference type="SAM" id="Phobius"/>
    </source>
</evidence>
<sequence length="75" mass="7916">MVTLFQLFSVRCCGGPVGFLTLISIAVGLLFLVLSATELAVVFMMAGSVAMLSCLYLGSSRCGAVCNKRSLPDQH</sequence>
<accession>A0A9E4N2A2</accession>
<keyword evidence="1" id="KW-0812">Transmembrane</keyword>
<evidence type="ECO:0000313" key="3">
    <source>
        <dbReference type="Proteomes" id="UP000886687"/>
    </source>
</evidence>